<keyword evidence="3 5" id="KW-0697">Rotamase</keyword>
<evidence type="ECO:0000256" key="5">
    <source>
        <dbReference type="PROSITE-ProRule" id="PRU00277"/>
    </source>
</evidence>
<dbReference type="Pfam" id="PF00254">
    <property type="entry name" value="FKBP_C"/>
    <property type="match status" value="1"/>
</dbReference>
<evidence type="ECO:0000256" key="6">
    <source>
        <dbReference type="SAM" id="SignalP"/>
    </source>
</evidence>
<sequence>MRSLFLTGGACSAVAVVVGFAPSAQRAAIGDRRTSLSMSSQPAAQSSINRRDAMAHTLRGTAFAVASSSALISPSPALADIEGVVTIPQSTKPPTSTASEDGVRVFKTNSGLQYIELREGSGESPKYGNFVTIAYRAYVKLPDTSEKKFDLDEFDSDKAYLIKHGNGRTIPGLDEGLHTMKVGGKRRIIIPPKLGYVTNGLGPLPVGPYGRFKLYRLLEKMVEYRGGNVVVDVEMKSIMEDEADQGYYEDDSLSPEDFNTLRQNLQTSQQGAMGG</sequence>
<name>K0SEG5_THAOC</name>
<feature type="chain" id="PRO_5003837084" description="peptidylprolyl isomerase" evidence="6">
    <location>
        <begin position="20"/>
        <end position="275"/>
    </location>
</feature>
<organism evidence="8 9">
    <name type="scientific">Thalassiosira oceanica</name>
    <name type="common">Marine diatom</name>
    <dbReference type="NCBI Taxonomy" id="159749"/>
    <lineage>
        <taxon>Eukaryota</taxon>
        <taxon>Sar</taxon>
        <taxon>Stramenopiles</taxon>
        <taxon>Ochrophyta</taxon>
        <taxon>Bacillariophyta</taxon>
        <taxon>Coscinodiscophyceae</taxon>
        <taxon>Thalassiosirophycidae</taxon>
        <taxon>Thalassiosirales</taxon>
        <taxon>Thalassiosiraceae</taxon>
        <taxon>Thalassiosira</taxon>
    </lineage>
</organism>
<dbReference type="PROSITE" id="PS50059">
    <property type="entry name" value="FKBP_PPIASE"/>
    <property type="match status" value="1"/>
</dbReference>
<comment type="caution">
    <text evidence="8">The sequence shown here is derived from an EMBL/GenBank/DDBJ whole genome shotgun (WGS) entry which is preliminary data.</text>
</comment>
<dbReference type="GO" id="GO:0003755">
    <property type="term" value="F:peptidyl-prolyl cis-trans isomerase activity"/>
    <property type="evidence" value="ECO:0007669"/>
    <property type="project" value="UniProtKB-KW"/>
</dbReference>
<keyword evidence="9" id="KW-1185">Reference proteome</keyword>
<evidence type="ECO:0000313" key="8">
    <source>
        <dbReference type="EMBL" id="EJK63695.1"/>
    </source>
</evidence>
<dbReference type="Gene3D" id="3.10.50.40">
    <property type="match status" value="1"/>
</dbReference>
<accession>K0SEG5</accession>
<dbReference type="EMBL" id="AGNL01018061">
    <property type="protein sequence ID" value="EJK63695.1"/>
    <property type="molecule type" value="Genomic_DNA"/>
</dbReference>
<evidence type="ECO:0000259" key="7">
    <source>
        <dbReference type="PROSITE" id="PS50059"/>
    </source>
</evidence>
<reference evidence="8 9" key="1">
    <citation type="journal article" date="2012" name="Genome Biol.">
        <title>Genome and low-iron response of an oceanic diatom adapted to chronic iron limitation.</title>
        <authorList>
            <person name="Lommer M."/>
            <person name="Specht M."/>
            <person name="Roy A.S."/>
            <person name="Kraemer L."/>
            <person name="Andreson R."/>
            <person name="Gutowska M.A."/>
            <person name="Wolf J."/>
            <person name="Bergner S.V."/>
            <person name="Schilhabel M.B."/>
            <person name="Klostermeier U.C."/>
            <person name="Beiko R.G."/>
            <person name="Rosenstiel P."/>
            <person name="Hippler M."/>
            <person name="Laroche J."/>
        </authorList>
    </citation>
    <scope>NUCLEOTIDE SEQUENCE [LARGE SCALE GENOMIC DNA]</scope>
    <source>
        <strain evidence="8 9">CCMP1005</strain>
    </source>
</reference>
<proteinExistence type="predicted"/>
<evidence type="ECO:0000256" key="2">
    <source>
        <dbReference type="ARBA" id="ARBA00013194"/>
    </source>
</evidence>
<evidence type="ECO:0000256" key="1">
    <source>
        <dbReference type="ARBA" id="ARBA00000971"/>
    </source>
</evidence>
<evidence type="ECO:0000313" key="9">
    <source>
        <dbReference type="Proteomes" id="UP000266841"/>
    </source>
</evidence>
<dbReference type="PANTHER" id="PTHR43811">
    <property type="entry name" value="FKBP-TYPE PEPTIDYL-PROLYL CIS-TRANS ISOMERASE FKPA"/>
    <property type="match status" value="1"/>
</dbReference>
<gene>
    <name evidence="8" type="ORF">THAOC_15633</name>
</gene>
<dbReference type="OMA" id="LHTMKVG"/>
<evidence type="ECO:0000256" key="4">
    <source>
        <dbReference type="ARBA" id="ARBA00023235"/>
    </source>
</evidence>
<keyword evidence="6" id="KW-0732">Signal</keyword>
<dbReference type="SUPFAM" id="SSF54534">
    <property type="entry name" value="FKBP-like"/>
    <property type="match status" value="1"/>
</dbReference>
<evidence type="ECO:0000256" key="3">
    <source>
        <dbReference type="ARBA" id="ARBA00023110"/>
    </source>
</evidence>
<feature type="domain" description="PPIase FKBP-type" evidence="7">
    <location>
        <begin position="128"/>
        <end position="222"/>
    </location>
</feature>
<dbReference type="Proteomes" id="UP000266841">
    <property type="component" value="Unassembled WGS sequence"/>
</dbReference>
<feature type="signal peptide" evidence="6">
    <location>
        <begin position="1"/>
        <end position="19"/>
    </location>
</feature>
<dbReference type="eggNOG" id="KOG0552">
    <property type="taxonomic scope" value="Eukaryota"/>
</dbReference>
<keyword evidence="4 5" id="KW-0413">Isomerase</keyword>
<protein>
    <recommendedName>
        <fullName evidence="2 5">peptidylprolyl isomerase</fullName>
        <ecNumber evidence="2 5">5.2.1.8</ecNumber>
    </recommendedName>
</protein>
<dbReference type="PANTHER" id="PTHR43811:SF19">
    <property type="entry name" value="39 KDA FK506-BINDING NUCLEAR PROTEIN"/>
    <property type="match status" value="1"/>
</dbReference>
<dbReference type="AlphaFoldDB" id="K0SEG5"/>
<dbReference type="InterPro" id="IPR001179">
    <property type="entry name" value="PPIase_FKBP_dom"/>
</dbReference>
<comment type="catalytic activity">
    <reaction evidence="1 5">
        <text>[protein]-peptidylproline (omega=180) = [protein]-peptidylproline (omega=0)</text>
        <dbReference type="Rhea" id="RHEA:16237"/>
        <dbReference type="Rhea" id="RHEA-COMP:10747"/>
        <dbReference type="Rhea" id="RHEA-COMP:10748"/>
        <dbReference type="ChEBI" id="CHEBI:83833"/>
        <dbReference type="ChEBI" id="CHEBI:83834"/>
        <dbReference type="EC" id="5.2.1.8"/>
    </reaction>
</comment>
<dbReference type="EC" id="5.2.1.8" evidence="2 5"/>
<dbReference type="InterPro" id="IPR046357">
    <property type="entry name" value="PPIase_dom_sf"/>
</dbReference>
<dbReference type="OrthoDB" id="1902587at2759"/>